<gene>
    <name evidence="1" type="ORF">PAQ31011_00860</name>
</gene>
<name>A0A5E4SMU8_9BURK</name>
<dbReference type="RefSeq" id="WP_150574605.1">
    <property type="nucleotide sequence ID" value="NZ_CABPSN010000001.1"/>
</dbReference>
<protein>
    <recommendedName>
        <fullName evidence="3">Bacteriophage protein</fullName>
    </recommendedName>
</protein>
<sequence length="146" mass="14982">MATYSFQDVQAAIVGPGAAFSIGAGSASSEEGISIEAGGGKNTMTVGADGEVMHSLHADKSGTIKVTLLKTSPLNALLQAAFDVQSLSSALHGKNIITVSNAASSDLHVCRDCAFSKKPNVVYDKAGAKMEWTFDAGKIDSILGAY</sequence>
<dbReference type="InterPro" id="IPR021695">
    <property type="entry name" value="Phage_KPP10_Orf10"/>
</dbReference>
<dbReference type="OrthoDB" id="5465433at2"/>
<reference evidence="1 2" key="1">
    <citation type="submission" date="2019-08" db="EMBL/GenBank/DDBJ databases">
        <authorList>
            <person name="Peeters C."/>
        </authorList>
    </citation>
    <scope>NUCLEOTIDE SEQUENCE [LARGE SCALE GENOMIC DNA]</scope>
    <source>
        <strain evidence="1 2">LMG 31011</strain>
    </source>
</reference>
<evidence type="ECO:0000313" key="2">
    <source>
        <dbReference type="Proteomes" id="UP000366819"/>
    </source>
</evidence>
<dbReference type="NCBIfam" id="NF047581">
    <property type="entry name" value="gp105_phage_fam"/>
    <property type="match status" value="1"/>
</dbReference>
<dbReference type="Proteomes" id="UP000366819">
    <property type="component" value="Unassembled WGS sequence"/>
</dbReference>
<accession>A0A5E4SMU8</accession>
<dbReference type="AlphaFoldDB" id="A0A5E4SMU8"/>
<keyword evidence="2" id="KW-1185">Reference proteome</keyword>
<evidence type="ECO:0000313" key="1">
    <source>
        <dbReference type="EMBL" id="VVD75694.1"/>
    </source>
</evidence>
<evidence type="ECO:0008006" key="3">
    <source>
        <dbReference type="Google" id="ProtNLM"/>
    </source>
</evidence>
<proteinExistence type="predicted"/>
<dbReference type="EMBL" id="CABPSN010000001">
    <property type="protein sequence ID" value="VVD75694.1"/>
    <property type="molecule type" value="Genomic_DNA"/>
</dbReference>
<organism evidence="1 2">
    <name type="scientific">Pandoraea aquatica</name>
    <dbReference type="NCBI Taxonomy" id="2508290"/>
    <lineage>
        <taxon>Bacteria</taxon>
        <taxon>Pseudomonadati</taxon>
        <taxon>Pseudomonadota</taxon>
        <taxon>Betaproteobacteria</taxon>
        <taxon>Burkholderiales</taxon>
        <taxon>Burkholderiaceae</taxon>
        <taxon>Pandoraea</taxon>
    </lineage>
</organism>
<dbReference type="Pfam" id="PF11681">
    <property type="entry name" value="Phage_Tube_PhiTE"/>
    <property type="match status" value="1"/>
</dbReference>